<dbReference type="PRINTS" id="PR00080">
    <property type="entry name" value="SDRFAMILY"/>
</dbReference>
<dbReference type="HOGENOM" id="CLU_010194_1_0_11"/>
<organism evidence="4 5">
    <name type="scientific">Frankia casuarinae (strain DSM 45818 / CECT 9043 / HFP020203 / CcI3)</name>
    <dbReference type="NCBI Taxonomy" id="106370"/>
    <lineage>
        <taxon>Bacteria</taxon>
        <taxon>Bacillati</taxon>
        <taxon>Actinomycetota</taxon>
        <taxon>Actinomycetes</taxon>
        <taxon>Frankiales</taxon>
        <taxon>Frankiaceae</taxon>
        <taxon>Frankia</taxon>
    </lineage>
</organism>
<accession>Q2J5J1</accession>
<dbReference type="EMBL" id="CP000249">
    <property type="protein sequence ID" value="ABD13451.1"/>
    <property type="molecule type" value="Genomic_DNA"/>
</dbReference>
<dbReference type="eggNOG" id="COG1028">
    <property type="taxonomic scope" value="Bacteria"/>
</dbReference>
<dbReference type="STRING" id="106370.Francci3_4103"/>
<dbReference type="Gene3D" id="3.40.50.720">
    <property type="entry name" value="NAD(P)-binding Rossmann-like Domain"/>
    <property type="match status" value="1"/>
</dbReference>
<dbReference type="InterPro" id="IPR036291">
    <property type="entry name" value="NAD(P)-bd_dom_sf"/>
</dbReference>
<evidence type="ECO:0000256" key="2">
    <source>
        <dbReference type="ARBA" id="ARBA00023002"/>
    </source>
</evidence>
<reference evidence="4 5" key="1">
    <citation type="journal article" date="2007" name="Genome Res.">
        <title>Genome characteristics of facultatively symbiotic Frankia sp. strains reflect host range and host plant biogeography.</title>
        <authorList>
            <person name="Normand P."/>
            <person name="Lapierre P."/>
            <person name="Tisa L.S."/>
            <person name="Gogarten J.P."/>
            <person name="Alloisio N."/>
            <person name="Bagnarol E."/>
            <person name="Bassi C.A."/>
            <person name="Berry A.M."/>
            <person name="Bickhart D.M."/>
            <person name="Choisne N."/>
            <person name="Couloux A."/>
            <person name="Cournoyer B."/>
            <person name="Cruveiller S."/>
            <person name="Daubin V."/>
            <person name="Demange N."/>
            <person name="Francino M.P."/>
            <person name="Goltsman E."/>
            <person name="Huang Y."/>
            <person name="Kopp O.R."/>
            <person name="Labarre L."/>
            <person name="Lapidus A."/>
            <person name="Lavire C."/>
            <person name="Marechal J."/>
            <person name="Martinez M."/>
            <person name="Mastronunzio J.E."/>
            <person name="Mullin B.C."/>
            <person name="Niemann J."/>
            <person name="Pujic P."/>
            <person name="Rawnsley T."/>
            <person name="Rouy Z."/>
            <person name="Schenowitz C."/>
            <person name="Sellstedt A."/>
            <person name="Tavares F."/>
            <person name="Tomkins J.P."/>
            <person name="Vallenet D."/>
            <person name="Valverde C."/>
            <person name="Wall L.G."/>
            <person name="Wang Y."/>
            <person name="Medigue C."/>
            <person name="Benson D.R."/>
        </authorList>
    </citation>
    <scope>NUCLEOTIDE SEQUENCE [LARGE SCALE GENOMIC DNA]</scope>
    <source>
        <strain evidence="5">DSM 45818 / CECT 9043 / CcI3</strain>
    </source>
</reference>
<evidence type="ECO:0000256" key="1">
    <source>
        <dbReference type="ARBA" id="ARBA00006484"/>
    </source>
</evidence>
<evidence type="ECO:0000313" key="5">
    <source>
        <dbReference type="Proteomes" id="UP000001937"/>
    </source>
</evidence>
<evidence type="ECO:0000256" key="3">
    <source>
        <dbReference type="RuleBase" id="RU000363"/>
    </source>
</evidence>
<dbReference type="InterPro" id="IPR020904">
    <property type="entry name" value="Sc_DH/Rdtase_CS"/>
</dbReference>
<dbReference type="KEGG" id="fra:Francci3_4103"/>
<dbReference type="SUPFAM" id="SSF51735">
    <property type="entry name" value="NAD(P)-binding Rossmann-fold domains"/>
    <property type="match status" value="1"/>
</dbReference>
<proteinExistence type="inferred from homology"/>
<sequence length="275" mass="28294">MSGSADHGGVIGGNMSQQSQPVALVTGATSGIGLEIATRLARRGARVYLCARSADNVAATVKSLQEQNLAVDGRACDVTDGTQVTDLICAVVDRFGPLDILVNNAGRSGGGVTAEIADELWLDVINTNLNSVFIVTREALRAGGLAGRAGGRIINIASTGGKQGVQNGAPYSAAKHGVVGLTKAWGLELAKTGVTMNAVCPGFVETPMAQTVRGTYAKLWGVTEAEAHDRVTARVPIGRYVRPDEVAAMVEYLVSDEAAAVTAQAINVCGGLGNY</sequence>
<dbReference type="Pfam" id="PF00106">
    <property type="entry name" value="adh_short"/>
    <property type="match status" value="1"/>
</dbReference>
<dbReference type="InterPro" id="IPR050259">
    <property type="entry name" value="SDR"/>
</dbReference>
<dbReference type="InterPro" id="IPR002347">
    <property type="entry name" value="SDR_fam"/>
</dbReference>
<name>Q2J5J1_FRACC</name>
<dbReference type="Proteomes" id="UP000001937">
    <property type="component" value="Chromosome"/>
</dbReference>
<dbReference type="AlphaFoldDB" id="Q2J5J1"/>
<dbReference type="PANTHER" id="PTHR42879:SF2">
    <property type="entry name" value="3-OXOACYL-[ACYL-CARRIER-PROTEIN] REDUCTASE FABG"/>
    <property type="match status" value="1"/>
</dbReference>
<dbReference type="PRINTS" id="PR00081">
    <property type="entry name" value="GDHRDH"/>
</dbReference>
<dbReference type="GO" id="GO:0032787">
    <property type="term" value="P:monocarboxylic acid metabolic process"/>
    <property type="evidence" value="ECO:0007669"/>
    <property type="project" value="UniProtKB-ARBA"/>
</dbReference>
<dbReference type="PROSITE" id="PS00061">
    <property type="entry name" value="ADH_SHORT"/>
    <property type="match status" value="1"/>
</dbReference>
<protein>
    <submittedName>
        <fullName evidence="4">Short-chain dehydrogenase/reductase SDR</fullName>
    </submittedName>
</protein>
<evidence type="ECO:0000313" key="4">
    <source>
        <dbReference type="EMBL" id="ABD13451.1"/>
    </source>
</evidence>
<comment type="similarity">
    <text evidence="1 3">Belongs to the short-chain dehydrogenases/reductases (SDR) family.</text>
</comment>
<dbReference type="GO" id="GO:0016491">
    <property type="term" value="F:oxidoreductase activity"/>
    <property type="evidence" value="ECO:0007669"/>
    <property type="project" value="UniProtKB-KW"/>
</dbReference>
<gene>
    <name evidence="4" type="ordered locus">Francci3_4103</name>
</gene>
<dbReference type="FunFam" id="3.40.50.720:FF:000084">
    <property type="entry name" value="Short-chain dehydrogenase reductase"/>
    <property type="match status" value="1"/>
</dbReference>
<keyword evidence="2" id="KW-0560">Oxidoreductase</keyword>
<dbReference type="PhylomeDB" id="Q2J5J1"/>
<keyword evidence="5" id="KW-1185">Reference proteome</keyword>
<dbReference type="PANTHER" id="PTHR42879">
    <property type="entry name" value="3-OXOACYL-(ACYL-CARRIER-PROTEIN) REDUCTASE"/>
    <property type="match status" value="1"/>
</dbReference>